<organism evidence="2 3">
    <name type="scientific">Lagenidium giganteum</name>
    <dbReference type="NCBI Taxonomy" id="4803"/>
    <lineage>
        <taxon>Eukaryota</taxon>
        <taxon>Sar</taxon>
        <taxon>Stramenopiles</taxon>
        <taxon>Oomycota</taxon>
        <taxon>Peronosporomycetes</taxon>
        <taxon>Pythiales</taxon>
        <taxon>Pythiaceae</taxon>
    </lineage>
</organism>
<gene>
    <name evidence="2" type="ORF">N0F65_007098</name>
</gene>
<reference evidence="2" key="1">
    <citation type="submission" date="2022-11" db="EMBL/GenBank/DDBJ databases">
        <authorList>
            <person name="Morgan W.R."/>
            <person name="Tartar A."/>
        </authorList>
    </citation>
    <scope>NUCLEOTIDE SEQUENCE</scope>
    <source>
        <strain evidence="2">ARSEF 373</strain>
    </source>
</reference>
<dbReference type="PANTHER" id="PTHR46599">
    <property type="entry name" value="PIGGYBAC TRANSPOSABLE ELEMENT-DERIVED PROTEIN 4"/>
    <property type="match status" value="1"/>
</dbReference>
<protein>
    <recommendedName>
        <fullName evidence="1">PiggyBac transposable element-derived protein domain-containing protein</fullName>
    </recommendedName>
</protein>
<dbReference type="PANTHER" id="PTHR46599:SF3">
    <property type="entry name" value="PIGGYBAC TRANSPOSABLE ELEMENT-DERIVED PROTEIN 4"/>
    <property type="match status" value="1"/>
</dbReference>
<reference evidence="2" key="2">
    <citation type="journal article" date="2023" name="Microbiol Resour">
        <title>Decontamination and Annotation of the Draft Genome Sequence of the Oomycete Lagenidium giganteum ARSEF 373.</title>
        <authorList>
            <person name="Morgan W.R."/>
            <person name="Tartar A."/>
        </authorList>
    </citation>
    <scope>NUCLEOTIDE SEQUENCE</scope>
    <source>
        <strain evidence="2">ARSEF 373</strain>
    </source>
</reference>
<dbReference type="Proteomes" id="UP001146120">
    <property type="component" value="Unassembled WGS sequence"/>
</dbReference>
<dbReference type="EMBL" id="DAKRPA010000315">
    <property type="protein sequence ID" value="DAZ93452.1"/>
    <property type="molecule type" value="Genomic_DNA"/>
</dbReference>
<evidence type="ECO:0000313" key="2">
    <source>
        <dbReference type="EMBL" id="DAZ93452.1"/>
    </source>
</evidence>
<dbReference type="InterPro" id="IPR029526">
    <property type="entry name" value="PGBD"/>
</dbReference>
<keyword evidence="3" id="KW-1185">Reference proteome</keyword>
<name>A0AAV2YF78_9STRA</name>
<sequence length="119" mass="14067">MLCPHRQRLAKHGHRTQHLHFTDSNDERAKTDRAWKVRSVVDCMQVRFRRGYKTPAALSFDEGITPSRSRYNPTRQYLKDKPHKWGTKLFITCYAKTAYCLRYVLHCYTCPSAMLDHPP</sequence>
<evidence type="ECO:0000259" key="1">
    <source>
        <dbReference type="Pfam" id="PF13843"/>
    </source>
</evidence>
<comment type="caution">
    <text evidence="2">The sequence shown here is derived from an EMBL/GenBank/DDBJ whole genome shotgun (WGS) entry which is preliminary data.</text>
</comment>
<dbReference type="Pfam" id="PF13843">
    <property type="entry name" value="DDE_Tnp_1_7"/>
    <property type="match status" value="1"/>
</dbReference>
<proteinExistence type="predicted"/>
<accession>A0AAV2YF78</accession>
<dbReference type="AlphaFoldDB" id="A0AAV2YF78"/>
<evidence type="ECO:0000313" key="3">
    <source>
        <dbReference type="Proteomes" id="UP001146120"/>
    </source>
</evidence>
<feature type="domain" description="PiggyBac transposable element-derived protein" evidence="1">
    <location>
        <begin position="17"/>
        <end position="107"/>
    </location>
</feature>